<feature type="compositionally biased region" description="Polar residues" evidence="7">
    <location>
        <begin position="10"/>
        <end position="19"/>
    </location>
</feature>
<dbReference type="STRING" id="37003.ENSKMAP00000004158"/>
<sequence>MENQLEGGDTSKTPGTSGSEDVVRSCDQDKLEDKKLKKSSLQKENQSEPRMTKKFLKDHCKQNKLYLTPCLNDTLYLHFKGFSTIENLEEYTGLKCLWLESNGLRRIENLDAQTDLRCLFLQQNLISKLENLEPLNKLCTLNVSNNYIHVIENISCLPDLSTLQIAHNKLESVGDVEHLRRCQAVSVLDLSHNLLHDPDILCVLEAMPELRVLNLTGNEMVRKIPNYRKTVIVRLKQLTFLDGRPVFPKDRACAEAWARGGLEEEYKERERWETRERRKIQDSLDGMAQIRKKALERRRLRESQEKGETEPPPTPEMLCKEDSIQGLTFSQEEVSVFVEDGLSAHEKLPESPLEQEGDENQVNSEDEEVDKLQRKDDEDQSQMKEVTEKGRVTQENSAQGQSFAEETKEEEENQNGFKTIEGNKQPPLISSLPPQADGLGSVRGPGPLVTELEDEEQLVTIHLPIRQSLRINDLPDLEDVDMEEFTSPQQVTKPKIEVISGGGDEEEAAGVRSDATAAFNPDINSLFVMGGSNKSDGLFGNSSSLVYPEDEDAFFQPPKSKVKQNPSVPLCLIEELD</sequence>
<dbReference type="OrthoDB" id="1904536at2759"/>
<proteinExistence type="inferred from homology"/>
<dbReference type="GO" id="GO:0005930">
    <property type="term" value="C:axoneme"/>
    <property type="evidence" value="ECO:0007669"/>
    <property type="project" value="TreeGrafter"/>
</dbReference>
<dbReference type="AlphaFoldDB" id="A0A3Q2ZK92"/>
<feature type="region of interest" description="Disordered" evidence="7">
    <location>
        <begin position="296"/>
        <end position="319"/>
    </location>
</feature>
<dbReference type="Ensembl" id="ENSKMAT00000004240.1">
    <property type="protein sequence ID" value="ENSKMAP00000004158.1"/>
    <property type="gene ID" value="ENSKMAG00000003170.1"/>
</dbReference>
<dbReference type="Proteomes" id="UP000264800">
    <property type="component" value="Unplaced"/>
</dbReference>
<dbReference type="FunFam" id="3.80.10.10:FF:000166">
    <property type="entry name" value="Dynein assembly factor 1, axonemal"/>
    <property type="match status" value="1"/>
</dbReference>
<organism evidence="8 9">
    <name type="scientific">Kryptolebias marmoratus</name>
    <name type="common">Mangrove killifish</name>
    <name type="synonym">Rivulus marmoratus</name>
    <dbReference type="NCBI Taxonomy" id="37003"/>
    <lineage>
        <taxon>Eukaryota</taxon>
        <taxon>Metazoa</taxon>
        <taxon>Chordata</taxon>
        <taxon>Craniata</taxon>
        <taxon>Vertebrata</taxon>
        <taxon>Euteleostomi</taxon>
        <taxon>Actinopterygii</taxon>
        <taxon>Neopterygii</taxon>
        <taxon>Teleostei</taxon>
        <taxon>Neoteleostei</taxon>
        <taxon>Acanthomorphata</taxon>
        <taxon>Ovalentaria</taxon>
        <taxon>Atherinomorphae</taxon>
        <taxon>Cyprinodontiformes</taxon>
        <taxon>Rivulidae</taxon>
        <taxon>Kryptolebias</taxon>
    </lineage>
</organism>
<dbReference type="GeneID" id="108240475"/>
<dbReference type="FunFam" id="3.80.10.10:FF:000331">
    <property type="entry name" value="Dynein assembly factor 1, axonemal homolog"/>
    <property type="match status" value="1"/>
</dbReference>
<dbReference type="GeneTree" id="ENSGT00940000158494"/>
<feature type="compositionally biased region" description="Polar residues" evidence="7">
    <location>
        <begin position="393"/>
        <end position="404"/>
    </location>
</feature>
<dbReference type="SUPFAM" id="SSF52075">
    <property type="entry name" value="Outer arm dynein light chain 1"/>
    <property type="match status" value="1"/>
</dbReference>
<evidence type="ECO:0000256" key="5">
    <source>
        <dbReference type="ARBA" id="ARBA00023069"/>
    </source>
</evidence>
<feature type="region of interest" description="Disordered" evidence="7">
    <location>
        <begin position="347"/>
        <end position="451"/>
    </location>
</feature>
<dbReference type="Gene3D" id="3.80.10.10">
    <property type="entry name" value="Ribonuclease Inhibitor"/>
    <property type="match status" value="2"/>
</dbReference>
<dbReference type="OMA" id="DTQDHSP"/>
<evidence type="ECO:0000313" key="9">
    <source>
        <dbReference type="Proteomes" id="UP000264800"/>
    </source>
</evidence>
<comment type="similarity">
    <text evidence="2">Belongs to the DNAAF1 family.</text>
</comment>
<evidence type="ECO:0000256" key="2">
    <source>
        <dbReference type="ARBA" id="ARBA00006453"/>
    </source>
</evidence>
<feature type="region of interest" description="Disordered" evidence="7">
    <location>
        <begin position="1"/>
        <end position="50"/>
    </location>
</feature>
<evidence type="ECO:0000256" key="4">
    <source>
        <dbReference type="ARBA" id="ARBA00022737"/>
    </source>
</evidence>
<feature type="compositionally biased region" description="Basic and acidic residues" evidence="7">
    <location>
        <begin position="370"/>
        <end position="392"/>
    </location>
</feature>
<dbReference type="InterPro" id="IPR050576">
    <property type="entry name" value="Cilia_flagella_integrity"/>
</dbReference>
<dbReference type="PANTHER" id="PTHR45973:SF9">
    <property type="entry name" value="LEUCINE-RICH REPEAT-CONTAINING PROTEIN 46"/>
    <property type="match status" value="1"/>
</dbReference>
<feature type="compositionally biased region" description="Acidic residues" evidence="7">
    <location>
        <begin position="353"/>
        <end position="369"/>
    </location>
</feature>
<dbReference type="InterPro" id="IPR001611">
    <property type="entry name" value="Leu-rich_rpt"/>
</dbReference>
<evidence type="ECO:0000256" key="3">
    <source>
        <dbReference type="ARBA" id="ARBA00022614"/>
    </source>
</evidence>
<name>A0A3Q2ZK92_KRYMA</name>
<dbReference type="CTD" id="123872"/>
<dbReference type="PANTHER" id="PTHR45973">
    <property type="entry name" value="PROTEIN PHOSPHATASE 1 REGULATORY SUBUNIT SDS22-RELATED"/>
    <property type="match status" value="1"/>
</dbReference>
<comment type="subcellular location">
    <subcellularLocation>
        <location evidence="1">Cell projection</location>
        <location evidence="1">Cilium</location>
    </subcellularLocation>
</comment>
<reference evidence="8" key="1">
    <citation type="submission" date="2025-08" db="UniProtKB">
        <authorList>
            <consortium name="Ensembl"/>
        </authorList>
    </citation>
    <scope>IDENTIFICATION</scope>
</reference>
<dbReference type="PROSITE" id="PS51450">
    <property type="entry name" value="LRR"/>
    <property type="match status" value="4"/>
</dbReference>
<dbReference type="GO" id="GO:0070840">
    <property type="term" value="F:dynein complex binding"/>
    <property type="evidence" value="ECO:0007669"/>
    <property type="project" value="TreeGrafter"/>
</dbReference>
<evidence type="ECO:0000256" key="6">
    <source>
        <dbReference type="ARBA" id="ARBA00023273"/>
    </source>
</evidence>
<dbReference type="SMART" id="SM00365">
    <property type="entry name" value="LRR_SD22"/>
    <property type="match status" value="4"/>
</dbReference>
<dbReference type="InterPro" id="IPR032675">
    <property type="entry name" value="LRR_dom_sf"/>
</dbReference>
<dbReference type="RefSeq" id="XP_017279450.1">
    <property type="nucleotide sequence ID" value="XM_017423961.3"/>
</dbReference>
<evidence type="ECO:0000256" key="1">
    <source>
        <dbReference type="ARBA" id="ARBA00004138"/>
    </source>
</evidence>
<keyword evidence="5" id="KW-0969">Cilium</keyword>
<keyword evidence="3" id="KW-0433">Leucine-rich repeat</keyword>
<feature type="compositionally biased region" description="Basic and acidic residues" evidence="7">
    <location>
        <begin position="297"/>
        <end position="309"/>
    </location>
</feature>
<accession>A0A3Q2ZK92</accession>
<feature type="compositionally biased region" description="Basic and acidic residues" evidence="7">
    <location>
        <begin position="21"/>
        <end position="35"/>
    </location>
</feature>
<dbReference type="GO" id="GO:0035082">
    <property type="term" value="P:axoneme assembly"/>
    <property type="evidence" value="ECO:0007669"/>
    <property type="project" value="TreeGrafter"/>
</dbReference>
<evidence type="ECO:0000313" key="8">
    <source>
        <dbReference type="Ensembl" id="ENSKMAP00000004158.1"/>
    </source>
</evidence>
<keyword evidence="9" id="KW-1185">Reference proteome</keyword>
<dbReference type="KEGG" id="kmr:108240475"/>
<reference evidence="8" key="2">
    <citation type="submission" date="2025-09" db="UniProtKB">
        <authorList>
            <consortium name="Ensembl"/>
        </authorList>
    </citation>
    <scope>IDENTIFICATION</scope>
</reference>
<keyword evidence="4" id="KW-0677">Repeat</keyword>
<keyword evidence="6" id="KW-0966">Cell projection</keyword>
<dbReference type="Pfam" id="PF14580">
    <property type="entry name" value="LRR_9"/>
    <property type="match status" value="1"/>
</dbReference>
<evidence type="ECO:0000256" key="7">
    <source>
        <dbReference type="SAM" id="MobiDB-lite"/>
    </source>
</evidence>
<protein>
    <submittedName>
        <fullName evidence="8">Dynein axonemal assembly factor 1</fullName>
    </submittedName>
</protein>